<dbReference type="OrthoDB" id="285345at2"/>
<organism evidence="2 3">
    <name type="scientific">Blastopirellula marina</name>
    <dbReference type="NCBI Taxonomy" id="124"/>
    <lineage>
        <taxon>Bacteria</taxon>
        <taxon>Pseudomonadati</taxon>
        <taxon>Planctomycetota</taxon>
        <taxon>Planctomycetia</taxon>
        <taxon>Pirellulales</taxon>
        <taxon>Pirellulaceae</taxon>
        <taxon>Blastopirellula</taxon>
    </lineage>
</organism>
<accession>A0A2S8FJ75</accession>
<keyword evidence="1" id="KW-0472">Membrane</keyword>
<feature type="transmembrane region" description="Helical" evidence="1">
    <location>
        <begin position="62"/>
        <end position="81"/>
    </location>
</feature>
<protein>
    <submittedName>
        <fullName evidence="2">Uncharacterized protein</fullName>
    </submittedName>
</protein>
<dbReference type="RefSeq" id="WP_105330987.1">
    <property type="nucleotide sequence ID" value="NZ_PUHY01000012.1"/>
</dbReference>
<proteinExistence type="predicted"/>
<evidence type="ECO:0000313" key="2">
    <source>
        <dbReference type="EMBL" id="PQO31974.1"/>
    </source>
</evidence>
<gene>
    <name evidence="2" type="ORF">C5Y83_17125</name>
</gene>
<reference evidence="2 3" key="1">
    <citation type="submission" date="2018-02" db="EMBL/GenBank/DDBJ databases">
        <title>Comparative genomes isolates from brazilian mangrove.</title>
        <authorList>
            <person name="Araujo J.E."/>
            <person name="Taketani R.G."/>
            <person name="Silva M.C.P."/>
            <person name="Loureco M.V."/>
            <person name="Andreote F.D."/>
        </authorList>
    </citation>
    <scope>NUCLEOTIDE SEQUENCE [LARGE SCALE GENOMIC DNA]</scope>
    <source>
        <strain evidence="2 3">Hex-1 MGV</strain>
    </source>
</reference>
<dbReference type="EMBL" id="PUHY01000012">
    <property type="protein sequence ID" value="PQO31974.1"/>
    <property type="molecule type" value="Genomic_DNA"/>
</dbReference>
<dbReference type="Proteomes" id="UP000238322">
    <property type="component" value="Unassembled WGS sequence"/>
</dbReference>
<dbReference type="AlphaFoldDB" id="A0A2S8FJ75"/>
<evidence type="ECO:0000256" key="1">
    <source>
        <dbReference type="SAM" id="Phobius"/>
    </source>
</evidence>
<keyword evidence="1" id="KW-0812">Transmembrane</keyword>
<evidence type="ECO:0000313" key="3">
    <source>
        <dbReference type="Proteomes" id="UP000238322"/>
    </source>
</evidence>
<comment type="caution">
    <text evidence="2">The sequence shown here is derived from an EMBL/GenBank/DDBJ whole genome shotgun (WGS) entry which is preliminary data.</text>
</comment>
<keyword evidence="1" id="KW-1133">Transmembrane helix</keyword>
<name>A0A2S8FJ75_9BACT</name>
<sequence>MSSAPLHRSTKSAGLSATLVQPPLPDGSFMVPMNDPVDAIHSERQPERAVNRHREMVMLDRLFWTSIALLIVVAIALKVWVLL</sequence>